<keyword evidence="9" id="KW-0407">Ion channel</keyword>
<feature type="transmembrane region" description="Helical" evidence="12">
    <location>
        <begin position="580"/>
        <end position="600"/>
    </location>
</feature>
<evidence type="ECO:0000259" key="13">
    <source>
        <dbReference type="Pfam" id="PF12166"/>
    </source>
</evidence>
<dbReference type="InterPro" id="IPR027272">
    <property type="entry name" value="Piezo"/>
</dbReference>
<feature type="domain" description="Piezo non-specific cation channel cap" evidence="13">
    <location>
        <begin position="1065"/>
        <end position="1359"/>
    </location>
</feature>
<feature type="domain" description="Piezo transmembrane helical unit" evidence="15">
    <location>
        <begin position="589"/>
        <end position="708"/>
    </location>
</feature>
<dbReference type="Pfam" id="PF23188">
    <property type="entry name" value="THU_Piezo1"/>
    <property type="match status" value="1"/>
</dbReference>
<dbReference type="EMBL" id="CAJHNH020008472">
    <property type="protein sequence ID" value="CAG5135925.1"/>
    <property type="molecule type" value="Genomic_DNA"/>
</dbReference>
<name>A0A8S4A753_9EUPU</name>
<dbReference type="Pfam" id="PF12166">
    <property type="entry name" value="Piezo_cap"/>
    <property type="match status" value="1"/>
</dbReference>
<evidence type="ECO:0000259" key="14">
    <source>
        <dbReference type="Pfam" id="PF15917"/>
    </source>
</evidence>
<feature type="transmembrane region" description="Helical" evidence="12">
    <location>
        <begin position="864"/>
        <end position="886"/>
    </location>
</feature>
<evidence type="ECO:0000256" key="1">
    <source>
        <dbReference type="ARBA" id="ARBA00004651"/>
    </source>
</evidence>
<keyword evidence="6 12" id="KW-1133">Transmembrane helix</keyword>
<organism evidence="17 18">
    <name type="scientific">Candidula unifasciata</name>
    <dbReference type="NCBI Taxonomy" id="100452"/>
    <lineage>
        <taxon>Eukaryota</taxon>
        <taxon>Metazoa</taxon>
        <taxon>Spiralia</taxon>
        <taxon>Lophotrochozoa</taxon>
        <taxon>Mollusca</taxon>
        <taxon>Gastropoda</taxon>
        <taxon>Heterobranchia</taxon>
        <taxon>Euthyneura</taxon>
        <taxon>Panpulmonata</taxon>
        <taxon>Eupulmonata</taxon>
        <taxon>Stylommatophora</taxon>
        <taxon>Helicina</taxon>
        <taxon>Helicoidea</taxon>
        <taxon>Geomitridae</taxon>
        <taxon>Candidula</taxon>
    </lineage>
</organism>
<feature type="transmembrane region" description="Helical" evidence="12">
    <location>
        <begin position="634"/>
        <end position="652"/>
    </location>
</feature>
<evidence type="ECO:0000313" key="18">
    <source>
        <dbReference type="Proteomes" id="UP000678393"/>
    </source>
</evidence>
<evidence type="ECO:0000256" key="3">
    <source>
        <dbReference type="ARBA" id="ARBA00022448"/>
    </source>
</evidence>
<keyword evidence="8 12" id="KW-0472">Membrane</keyword>
<dbReference type="InterPro" id="IPR056770">
    <property type="entry name" value="Piezo_THU9_anchor"/>
</dbReference>
<evidence type="ECO:0000256" key="2">
    <source>
        <dbReference type="ARBA" id="ARBA00007821"/>
    </source>
</evidence>
<feature type="transmembrane region" description="Helical" evidence="12">
    <location>
        <begin position="930"/>
        <end position="949"/>
    </location>
</feature>
<feature type="region of interest" description="Disordered" evidence="11">
    <location>
        <begin position="433"/>
        <end position="457"/>
    </location>
</feature>
<feature type="transmembrane region" description="Helical" evidence="12">
    <location>
        <begin position="1006"/>
        <end position="1030"/>
    </location>
</feature>
<feature type="coiled-coil region" evidence="10">
    <location>
        <begin position="333"/>
        <end position="360"/>
    </location>
</feature>
<feature type="transmembrane region" description="Helical" evidence="12">
    <location>
        <begin position="898"/>
        <end position="918"/>
    </location>
</feature>
<dbReference type="GO" id="GO:0005886">
    <property type="term" value="C:plasma membrane"/>
    <property type="evidence" value="ECO:0007669"/>
    <property type="project" value="UniProtKB-SubCell"/>
</dbReference>
<dbReference type="Pfam" id="PF24874">
    <property type="entry name" value="Piezo_THU9_anchor"/>
    <property type="match status" value="1"/>
</dbReference>
<sequence>MTAVTVCLRVDAVALVYIVLVAAIMMMSRRTIANLWPIYKLVLAILLAVQFIVVLGFPRVFAYVSILIPVAENKNLTPNLKQWLYLPDYIKPPHSLVLIVTDFLQLLFVSLQAFVFSIEGNRERMERYGGGDNADILDDVEQNKPIPCKDFTLEQTKGIDMVKHLIFEHMFWLTMAIVFITGATRINIFSLFYVIAVFCFMWFGKEFFLKPLRSMLRMWNYLVGYCILVMFFKTALQLVGCVYVETLVKEHQCWLVQLFGVNCLLGNAEKVSSSKCEVEKDDAGLAWDVVCLTFLLLQRRIYSSHYFRHVVDTIRAQNNLVSKGAELINRIMIREVNKQNEQERSILANIKKQMAALKKKQAIVMKDYKEPEEHFQAIRAGDYYLFEHEDDSDDKTQVTSLTFGTEPADQTASPTPLQVVNTALDQDIETAIETYPSPSPDEQGQKEGKEECEEQEPASVSKMWMVLNFFVTIWYSFIDWLIRLCNQLSRNYRLVAKKLSKELVAEKAKIVRTKEAKRNGERASELDIRVDIEDTAGPSEALTQDPTLSQSIISLNELEKQDEEELNQQFKDSNQRTKRLFTAVILLLVSRSELLCYFLMILDQMVYGSLLSLPLPLMVFLWGMLSVPRPSKTFWVTIITYTEAVVVCKYLFQFGFFPWNDGTIYEGPFFPPRIIGIEKKDDYANVDIALLLALFLHRSILMRYGLWRDAADITADMEAAESKEQSCPNSPEVIPADEDSYFKESDSEPTPSTDPAVPRSKLSQGLSYIVRPFTKFFKQVTQSSYNATADVYAQMFFCDFILFLVLVFGFSSFGPADTTGDESVTSYLQDNKIPIPFLVMLITQFVFIIIDRAIFLRKFVLGKFIFQILLVILIHIWMFFVLPAITRKSFFQNKAAQIWYLIKCVYFGLSAYQIRCGYPNRILGNFLTKKYGYTNLILFKGFLAIPFLLELRALMDWIWTDSTFAIGNWLQMEDIYANIFVLKCYREIEKTYPQERGIKKGAIVKYVVGGILLVVVIFIIWFPLVFFSFFNSVFISNPPYEASITIGITGYQPLFTTMAQGGNIVPLTDAEFGMLRKHYSKDRNANSFLSGYDREDVTMIAFDGRSLSIWGISPVSQKALADDLISNSSSKLALTVEMKFTREPDKSLPAEVTNTFELNLRNLSGVPSLLSKIVNRTSKGPCSVSNVFPRFVRLAGQSKAMELDQLIKGSYGIGRSNISLQLESDSTNGLSEWWNVNETVKGSIFDYNPSSDVQFPQIFVITFNDRKAPASLSFLSGYGIIGLYISFILLIGRLMRLSTTNQYLTIMFRELPDVDGILQLCLDIYLVREMKEFRMEEDLYAKLIFLYRSPETTIKFTRQKVRIGNIKKKSEDKKKDE</sequence>
<keyword evidence="7" id="KW-0406">Ion transport</keyword>
<feature type="transmembrane region" description="Helical" evidence="12">
    <location>
        <begin position="221"/>
        <end position="240"/>
    </location>
</feature>
<dbReference type="PANTHER" id="PTHR47049">
    <property type="entry name" value="PIEZO-TYPE MECHANOSENSITIVE ION CHANNEL HOMOLOG"/>
    <property type="match status" value="1"/>
</dbReference>
<feature type="region of interest" description="Disordered" evidence="11">
    <location>
        <begin position="740"/>
        <end position="760"/>
    </location>
</feature>
<feature type="transmembrane region" description="Helical" evidence="12">
    <location>
        <begin position="165"/>
        <end position="184"/>
    </location>
</feature>
<keyword evidence="10" id="KW-0175">Coiled coil</keyword>
<evidence type="ECO:0000259" key="15">
    <source>
        <dbReference type="Pfam" id="PF23188"/>
    </source>
</evidence>
<feature type="transmembrane region" description="Helical" evidence="12">
    <location>
        <begin position="833"/>
        <end position="855"/>
    </location>
</feature>
<dbReference type="InterPro" id="IPR031805">
    <property type="entry name" value="Piezo_TM25-28"/>
</dbReference>
<evidence type="ECO:0000256" key="10">
    <source>
        <dbReference type="SAM" id="Coils"/>
    </source>
</evidence>
<feature type="transmembrane region" description="Helical" evidence="12">
    <location>
        <begin position="96"/>
        <end position="118"/>
    </location>
</feature>
<evidence type="ECO:0000256" key="4">
    <source>
        <dbReference type="ARBA" id="ARBA00022475"/>
    </source>
</evidence>
<reference evidence="17" key="1">
    <citation type="submission" date="2021-04" db="EMBL/GenBank/DDBJ databases">
        <authorList>
            <consortium name="Molecular Ecology Group"/>
        </authorList>
    </citation>
    <scope>NUCLEOTIDE SEQUENCE</scope>
</reference>
<evidence type="ECO:0000259" key="16">
    <source>
        <dbReference type="Pfam" id="PF24874"/>
    </source>
</evidence>
<proteinExistence type="inferred from homology"/>
<evidence type="ECO:0000256" key="8">
    <source>
        <dbReference type="ARBA" id="ARBA00023136"/>
    </source>
</evidence>
<evidence type="ECO:0000256" key="5">
    <source>
        <dbReference type="ARBA" id="ARBA00022692"/>
    </source>
</evidence>
<keyword evidence="18" id="KW-1185">Reference proteome</keyword>
<evidence type="ECO:0000256" key="11">
    <source>
        <dbReference type="SAM" id="MobiDB-lite"/>
    </source>
</evidence>
<feature type="transmembrane region" description="Helical" evidence="12">
    <location>
        <begin position="606"/>
        <end position="627"/>
    </location>
</feature>
<protein>
    <recommendedName>
        <fullName evidence="19">Piezo-type mechanosensitive ion channel component</fullName>
    </recommendedName>
</protein>
<evidence type="ECO:0000313" key="17">
    <source>
        <dbReference type="EMBL" id="CAG5135925.1"/>
    </source>
</evidence>
<feature type="domain" description="Piezo THU9 and anchor" evidence="16">
    <location>
        <begin position="790"/>
        <end position="1028"/>
    </location>
</feature>
<dbReference type="Proteomes" id="UP000678393">
    <property type="component" value="Unassembled WGS sequence"/>
</dbReference>
<feature type="transmembrane region" description="Helical" evidence="12">
    <location>
        <begin position="190"/>
        <end position="209"/>
    </location>
</feature>
<keyword evidence="3" id="KW-0813">Transport</keyword>
<feature type="transmembrane region" description="Helical" evidence="12">
    <location>
        <begin position="41"/>
        <end position="68"/>
    </location>
</feature>
<feature type="transmembrane region" description="Helical" evidence="12">
    <location>
        <begin position="969"/>
        <end position="985"/>
    </location>
</feature>
<evidence type="ECO:0000256" key="6">
    <source>
        <dbReference type="ARBA" id="ARBA00022989"/>
    </source>
</evidence>
<dbReference type="InterPro" id="IPR031334">
    <property type="entry name" value="Piezo_cap_dom"/>
</dbReference>
<evidence type="ECO:0000256" key="9">
    <source>
        <dbReference type="ARBA" id="ARBA00023303"/>
    </source>
</evidence>
<comment type="caution">
    <text evidence="17">The sequence shown here is derived from an EMBL/GenBank/DDBJ whole genome shotgun (WGS) entry which is preliminary data.</text>
</comment>
<dbReference type="PANTHER" id="PTHR47049:SF2">
    <property type="entry name" value="PIEZO-TYPE MECHANOSENSITIVE ION CHANNEL HOMOLOG"/>
    <property type="match status" value="1"/>
</dbReference>
<evidence type="ECO:0000256" key="7">
    <source>
        <dbReference type="ARBA" id="ARBA00023065"/>
    </source>
</evidence>
<feature type="domain" description="Piezo TM25-28" evidence="14">
    <location>
        <begin position="142"/>
        <end position="370"/>
    </location>
</feature>
<dbReference type="OrthoDB" id="303066at2759"/>
<feature type="transmembrane region" description="Helical" evidence="12">
    <location>
        <begin position="1272"/>
        <end position="1292"/>
    </location>
</feature>
<gene>
    <name evidence="17" type="ORF">CUNI_LOCUS21483</name>
</gene>
<keyword evidence="5 12" id="KW-0812">Transmembrane</keyword>
<accession>A0A8S4A753</accession>
<dbReference type="Pfam" id="PF15917">
    <property type="entry name" value="Piezo_TM25-28"/>
    <property type="match status" value="1"/>
</dbReference>
<dbReference type="GO" id="GO:0008381">
    <property type="term" value="F:mechanosensitive monoatomic ion channel activity"/>
    <property type="evidence" value="ECO:0007669"/>
    <property type="project" value="InterPro"/>
</dbReference>
<comment type="similarity">
    <text evidence="2">Belongs to the PIEZO (TC 1.A.75) family.</text>
</comment>
<feature type="transmembrane region" description="Helical" evidence="12">
    <location>
        <begin position="463"/>
        <end position="482"/>
    </location>
</feature>
<feature type="transmembrane region" description="Helical" evidence="12">
    <location>
        <begin position="12"/>
        <end position="29"/>
    </location>
</feature>
<evidence type="ECO:0008006" key="19">
    <source>
        <dbReference type="Google" id="ProtNLM"/>
    </source>
</evidence>
<feature type="transmembrane region" description="Helical" evidence="12">
    <location>
        <begin position="791"/>
        <end position="813"/>
    </location>
</feature>
<evidence type="ECO:0000256" key="12">
    <source>
        <dbReference type="SAM" id="Phobius"/>
    </source>
</evidence>
<dbReference type="InterPro" id="IPR056768">
    <property type="entry name" value="THU_Piezo"/>
</dbReference>
<keyword evidence="4" id="KW-1003">Cell membrane</keyword>
<comment type="subcellular location">
    <subcellularLocation>
        <location evidence="1">Cell membrane</location>
        <topology evidence="1">Multi-pass membrane protein</topology>
    </subcellularLocation>
</comment>
<feature type="transmembrane region" description="Helical" evidence="12">
    <location>
        <begin position="683"/>
        <end position="701"/>
    </location>
</feature>